<evidence type="ECO:0000256" key="2">
    <source>
        <dbReference type="ARBA" id="ARBA00022801"/>
    </source>
</evidence>
<protein>
    <submittedName>
        <fullName evidence="3">Sulfatase</fullName>
    </submittedName>
</protein>
<dbReference type="PANTHER" id="PTHR45953">
    <property type="entry name" value="IDURONATE 2-SULFATASE"/>
    <property type="match status" value="1"/>
</dbReference>
<evidence type="ECO:0000313" key="3">
    <source>
        <dbReference type="EMBL" id="PAD81711.1"/>
    </source>
</evidence>
<reference evidence="3 4" key="1">
    <citation type="submission" date="2017-07" db="EMBL/GenBank/DDBJ databases">
        <title>Isolation and whole genome analysis of endospore-forming bacteria from heroin.</title>
        <authorList>
            <person name="Kalinowski J."/>
            <person name="Ahrens B."/>
            <person name="Al-Dilaimi A."/>
            <person name="Winkler A."/>
            <person name="Wibberg D."/>
            <person name="Schleenbecker U."/>
            <person name="Ruckert C."/>
            <person name="Wolfel R."/>
            <person name="Grass G."/>
        </authorList>
    </citation>
    <scope>NUCLEOTIDE SEQUENCE [LARGE SCALE GENOMIC DNA]</scope>
    <source>
        <strain evidence="3 4">7521-2</strain>
    </source>
</reference>
<dbReference type="SUPFAM" id="SSF53649">
    <property type="entry name" value="Alkaline phosphatase-like"/>
    <property type="match status" value="1"/>
</dbReference>
<evidence type="ECO:0000256" key="1">
    <source>
        <dbReference type="ARBA" id="ARBA00022723"/>
    </source>
</evidence>
<accession>A0A268F8J1</accession>
<dbReference type="InterPro" id="IPR000917">
    <property type="entry name" value="Sulfatase_N"/>
</dbReference>
<name>A0A268F8J1_NIACI</name>
<dbReference type="Pfam" id="PF00884">
    <property type="entry name" value="Sulfatase"/>
    <property type="match status" value="1"/>
</dbReference>
<proteinExistence type="predicted"/>
<dbReference type="GO" id="GO:0046872">
    <property type="term" value="F:metal ion binding"/>
    <property type="evidence" value="ECO:0007669"/>
    <property type="project" value="UniProtKB-KW"/>
</dbReference>
<comment type="caution">
    <text evidence="3">The sequence shown here is derived from an EMBL/GenBank/DDBJ whole genome shotgun (WGS) entry which is preliminary data.</text>
</comment>
<dbReference type="GO" id="GO:0004423">
    <property type="term" value="F:iduronate-2-sulfatase activity"/>
    <property type="evidence" value="ECO:0007669"/>
    <property type="project" value="TreeGrafter"/>
</dbReference>
<dbReference type="CDD" id="cd16150">
    <property type="entry name" value="sulfatase_like"/>
    <property type="match status" value="1"/>
</dbReference>
<keyword evidence="1" id="KW-0479">Metal-binding</keyword>
<dbReference type="InterPro" id="IPR017850">
    <property type="entry name" value="Alkaline_phosphatase_core_sf"/>
</dbReference>
<dbReference type="PANTHER" id="PTHR45953:SF1">
    <property type="entry name" value="IDURONATE 2-SULFATASE"/>
    <property type="match status" value="1"/>
</dbReference>
<evidence type="ECO:0000313" key="4">
    <source>
        <dbReference type="Proteomes" id="UP000216961"/>
    </source>
</evidence>
<sequence>MKRPNIVMIVADQWRADSISYTGNTTTVTPNIDSLVEDGVGFSNAYCQLPVCVPSRSSFLSGWYPHTKGFRTMHHLMGEEDPNILKTLKKEGYHVYWGGRNDFLRADVDVAEYCSTRDNQYAEFFRKMREAQPKKKESKDFDYSHFKGVKESPAKLDWEQINNAIEFLQEERYEENPFCVYLALSLPHPPYQVDQKWYEQIKKEDIPNPIRLTEEEWKLKPSILRGIRENQKLYNWSDEQLREMKHVYYAMGTELDHYIGELIATLKDKKLYDDTLFIFFSDHGDYTGDYEIAEKNQNTFEDMLTNVPLVIKPAKGMEVKQRVTAALTELIDIQATILDIAGITPDYTHFGKSLKPVLEGKEEHREVVFSEGGRLEGESHCMDAGHDPSNEYWARTIEQTKMPQHTKAMMIRDQSYKYIYRLYEQDEFYVLTEDPYETCNKINDEKYAPVIQRFKEKMLKHFFETGDVVPQRYDKRT</sequence>
<dbReference type="GO" id="GO:0005737">
    <property type="term" value="C:cytoplasm"/>
    <property type="evidence" value="ECO:0007669"/>
    <property type="project" value="TreeGrafter"/>
</dbReference>
<dbReference type="KEGG" id="bcir:C2I06_16305"/>
<dbReference type="AlphaFoldDB" id="A0A268F8J1"/>
<dbReference type="EMBL" id="NPBQ01000113">
    <property type="protein sequence ID" value="PAD81711.1"/>
    <property type="molecule type" value="Genomic_DNA"/>
</dbReference>
<dbReference type="Proteomes" id="UP000216961">
    <property type="component" value="Unassembled WGS sequence"/>
</dbReference>
<gene>
    <name evidence="3" type="ORF">CHH57_18510</name>
</gene>
<organism evidence="3 4">
    <name type="scientific">Niallia circulans</name>
    <name type="common">Bacillus circulans</name>
    <dbReference type="NCBI Taxonomy" id="1397"/>
    <lineage>
        <taxon>Bacteria</taxon>
        <taxon>Bacillati</taxon>
        <taxon>Bacillota</taxon>
        <taxon>Bacilli</taxon>
        <taxon>Bacillales</taxon>
        <taxon>Bacillaceae</taxon>
        <taxon>Niallia</taxon>
    </lineage>
</organism>
<dbReference type="Gene3D" id="3.40.720.10">
    <property type="entry name" value="Alkaline Phosphatase, subunit A"/>
    <property type="match status" value="1"/>
</dbReference>
<keyword evidence="2" id="KW-0378">Hydrolase</keyword>